<gene>
    <name evidence="1" type="ORF">J2S13_001876</name>
</gene>
<sequence>MDYTITFDEKATQWLFSKTAEPVIVVKPFQPGNCCVGGMEAEVTFVKPDFENLFHHQKVEGISIFIDQVLEFKDRHIHFYLTGFSVFKTLQVKGLKRF</sequence>
<evidence type="ECO:0000313" key="2">
    <source>
        <dbReference type="Proteomes" id="UP001237207"/>
    </source>
</evidence>
<dbReference type="AlphaFoldDB" id="A0AAJ1SZD6"/>
<dbReference type="NCBIfam" id="NF041239">
    <property type="entry name" value="Moor_selen_rel"/>
    <property type="match status" value="1"/>
</dbReference>
<comment type="caution">
    <text evidence="1">The sequence shown here is derived from an EMBL/GenBank/DDBJ whole genome shotgun (WGS) entry which is preliminary data.</text>
</comment>
<accession>A0AAJ1SZD6</accession>
<reference evidence="1" key="1">
    <citation type="submission" date="2023-07" db="EMBL/GenBank/DDBJ databases">
        <title>Genomic Encyclopedia of Type Strains, Phase IV (KMG-IV): sequencing the most valuable type-strain genomes for metagenomic binning, comparative biology and taxonomic classification.</title>
        <authorList>
            <person name="Goeker M."/>
        </authorList>
    </citation>
    <scope>NUCLEOTIDE SEQUENCE</scope>
    <source>
        <strain evidence="1">DSM 23947</strain>
    </source>
</reference>
<protein>
    <submittedName>
        <fullName evidence="1">Uncharacterized protein</fullName>
    </submittedName>
</protein>
<dbReference type="EMBL" id="JAUSUC010000020">
    <property type="protein sequence ID" value="MDQ0215459.1"/>
    <property type="molecule type" value="Genomic_DNA"/>
</dbReference>
<dbReference type="InterPro" id="IPR049744">
    <property type="entry name" value="CC/Se_fam"/>
</dbReference>
<dbReference type="Proteomes" id="UP001237207">
    <property type="component" value="Unassembled WGS sequence"/>
</dbReference>
<keyword evidence="2" id="KW-1185">Reference proteome</keyword>
<dbReference type="RefSeq" id="WP_307257466.1">
    <property type="nucleotide sequence ID" value="NZ_JAUSUC010000020.1"/>
</dbReference>
<name>A0AAJ1SZD6_9BACI</name>
<proteinExistence type="predicted"/>
<organism evidence="1 2">
    <name type="scientific">Oikeobacillus pervagus</name>
    <dbReference type="NCBI Taxonomy" id="1325931"/>
    <lineage>
        <taxon>Bacteria</taxon>
        <taxon>Bacillati</taxon>
        <taxon>Bacillota</taxon>
        <taxon>Bacilli</taxon>
        <taxon>Bacillales</taxon>
        <taxon>Bacillaceae</taxon>
        <taxon>Oikeobacillus</taxon>
    </lineage>
</organism>
<evidence type="ECO:0000313" key="1">
    <source>
        <dbReference type="EMBL" id="MDQ0215459.1"/>
    </source>
</evidence>